<keyword evidence="10" id="KW-0498">Mitosis</keyword>
<name>A0A8H7ARG7_9EURO</name>
<dbReference type="GO" id="GO:0051301">
    <property type="term" value="P:cell division"/>
    <property type="evidence" value="ECO:0007669"/>
    <property type="project" value="UniProtKB-KW"/>
</dbReference>
<comment type="caution">
    <text evidence="18">The sequence shown here is derived from an EMBL/GenBank/DDBJ whole genome shotgun (WGS) entry which is preliminary data.</text>
</comment>
<proteinExistence type="inferred from homology"/>
<dbReference type="GO" id="GO:0044732">
    <property type="term" value="C:mitotic spindle pole body"/>
    <property type="evidence" value="ECO:0007669"/>
    <property type="project" value="TreeGrafter"/>
</dbReference>
<dbReference type="PANTHER" id="PTHR28025:SF1">
    <property type="entry name" value="DASH COMPLEX SUBUNIT DAD1"/>
    <property type="match status" value="1"/>
</dbReference>
<keyword evidence="15" id="KW-0137">Centromere</keyword>
<dbReference type="Proteomes" id="UP000606974">
    <property type="component" value="Unassembled WGS sequence"/>
</dbReference>
<dbReference type="GO" id="GO:0042729">
    <property type="term" value="C:DASH complex"/>
    <property type="evidence" value="ECO:0007669"/>
    <property type="project" value="InterPro"/>
</dbReference>
<evidence type="ECO:0000256" key="16">
    <source>
        <dbReference type="ARBA" id="ARBA00030566"/>
    </source>
</evidence>
<accession>A0A8H7ARG7</accession>
<comment type="similarity">
    <text evidence="4">Belongs to the DASH complex DAD1 family.</text>
</comment>
<dbReference type="InterPro" id="IPR013958">
    <property type="entry name" value="DASH_Dad1"/>
</dbReference>
<keyword evidence="9" id="KW-0493">Microtubule</keyword>
<keyword evidence="12" id="KW-0206">Cytoskeleton</keyword>
<keyword evidence="8" id="KW-0132">Cell division</keyword>
<evidence type="ECO:0000313" key="19">
    <source>
        <dbReference type="Proteomes" id="UP000606974"/>
    </source>
</evidence>
<evidence type="ECO:0000256" key="14">
    <source>
        <dbReference type="ARBA" id="ARBA00023306"/>
    </source>
</evidence>
<evidence type="ECO:0000256" key="1">
    <source>
        <dbReference type="ARBA" id="ARBA00004123"/>
    </source>
</evidence>
<evidence type="ECO:0000256" key="8">
    <source>
        <dbReference type="ARBA" id="ARBA00022618"/>
    </source>
</evidence>
<organism evidence="18 19">
    <name type="scientific">Endocarpon pusillum</name>
    <dbReference type="NCBI Taxonomy" id="364733"/>
    <lineage>
        <taxon>Eukaryota</taxon>
        <taxon>Fungi</taxon>
        <taxon>Dikarya</taxon>
        <taxon>Ascomycota</taxon>
        <taxon>Pezizomycotina</taxon>
        <taxon>Eurotiomycetes</taxon>
        <taxon>Chaetothyriomycetidae</taxon>
        <taxon>Verrucariales</taxon>
        <taxon>Verrucariaceae</taxon>
        <taxon>Endocarpon</taxon>
    </lineage>
</organism>
<evidence type="ECO:0000256" key="15">
    <source>
        <dbReference type="ARBA" id="ARBA00023328"/>
    </source>
</evidence>
<dbReference type="PANTHER" id="PTHR28025">
    <property type="entry name" value="DASH COMPLEX SUBUNIT DAD1"/>
    <property type="match status" value="1"/>
</dbReference>
<evidence type="ECO:0000256" key="11">
    <source>
        <dbReference type="ARBA" id="ARBA00022838"/>
    </source>
</evidence>
<evidence type="ECO:0000256" key="12">
    <source>
        <dbReference type="ARBA" id="ARBA00023212"/>
    </source>
</evidence>
<evidence type="ECO:0000256" key="13">
    <source>
        <dbReference type="ARBA" id="ARBA00023242"/>
    </source>
</evidence>
<evidence type="ECO:0000313" key="18">
    <source>
        <dbReference type="EMBL" id="KAF7512999.1"/>
    </source>
</evidence>
<keyword evidence="6" id="KW-0158">Chromosome</keyword>
<comment type="subcellular location">
    <subcellularLocation>
        <location evidence="3">Chromosome</location>
        <location evidence="3">Centromere</location>
        <location evidence="3">Kinetochore</location>
    </subcellularLocation>
    <subcellularLocation>
        <location evidence="2">Cytoplasm</location>
        <location evidence="2">Cytoskeleton</location>
        <location evidence="2">Spindle</location>
    </subcellularLocation>
    <subcellularLocation>
        <location evidence="1">Nucleus</location>
    </subcellularLocation>
</comment>
<protein>
    <recommendedName>
        <fullName evidence="5">DASH complex subunit DAD1</fullName>
    </recommendedName>
    <alternativeName>
        <fullName evidence="16">Outer kinetochore protein DAD1</fullName>
    </alternativeName>
</protein>
<keyword evidence="14" id="KW-0131">Cell cycle</keyword>
<keyword evidence="7" id="KW-0963">Cytoplasm</keyword>
<dbReference type="OrthoDB" id="5566853at2759"/>
<dbReference type="GO" id="GO:0051010">
    <property type="term" value="F:microtubule plus-end binding"/>
    <property type="evidence" value="ECO:0007669"/>
    <property type="project" value="TreeGrafter"/>
</dbReference>
<dbReference type="Pfam" id="PF08649">
    <property type="entry name" value="DASH_Dad1"/>
    <property type="match status" value="1"/>
</dbReference>
<evidence type="ECO:0000256" key="17">
    <source>
        <dbReference type="SAM" id="MobiDB-lite"/>
    </source>
</evidence>
<evidence type="ECO:0000256" key="7">
    <source>
        <dbReference type="ARBA" id="ARBA00022490"/>
    </source>
</evidence>
<evidence type="ECO:0000256" key="9">
    <source>
        <dbReference type="ARBA" id="ARBA00022701"/>
    </source>
</evidence>
<evidence type="ECO:0000256" key="4">
    <source>
        <dbReference type="ARBA" id="ARBA00010146"/>
    </source>
</evidence>
<evidence type="ECO:0000256" key="2">
    <source>
        <dbReference type="ARBA" id="ARBA00004186"/>
    </source>
</evidence>
<keyword evidence="11" id="KW-0995">Kinetochore</keyword>
<evidence type="ECO:0000256" key="5">
    <source>
        <dbReference type="ARBA" id="ARBA00020261"/>
    </source>
</evidence>
<evidence type="ECO:0000256" key="10">
    <source>
        <dbReference type="ARBA" id="ARBA00022776"/>
    </source>
</evidence>
<gene>
    <name evidence="18" type="ORF">GJ744_011265</name>
</gene>
<evidence type="ECO:0000256" key="3">
    <source>
        <dbReference type="ARBA" id="ARBA00004629"/>
    </source>
</evidence>
<reference evidence="18" key="1">
    <citation type="submission" date="2020-02" db="EMBL/GenBank/DDBJ databases">
        <authorList>
            <person name="Palmer J.M."/>
        </authorList>
    </citation>
    <scope>NUCLEOTIDE SEQUENCE</scope>
    <source>
        <strain evidence="18">EPUS1.4</strain>
        <tissue evidence="18">Thallus</tissue>
    </source>
</reference>
<keyword evidence="19" id="KW-1185">Reference proteome</keyword>
<dbReference type="GO" id="GO:0005876">
    <property type="term" value="C:spindle microtubule"/>
    <property type="evidence" value="ECO:0007669"/>
    <property type="project" value="TreeGrafter"/>
</dbReference>
<dbReference type="EMBL" id="JAACFV010000008">
    <property type="protein sequence ID" value="KAF7512999.1"/>
    <property type="molecule type" value="Genomic_DNA"/>
</dbReference>
<feature type="compositionally biased region" description="Basic and acidic residues" evidence="17">
    <location>
        <begin position="103"/>
        <end position="119"/>
    </location>
</feature>
<dbReference type="AlphaFoldDB" id="A0A8H7ARG7"/>
<sequence length="119" mass="12964">MTETEFETRRSELVGVIGDSLEKVLQQLNTLNRNLEGIIAIGNEFSAVEALWSQFESVMDSADDGNVERRRKGSGGDSGGVAKEDEAGVGELRRQGNQNPDSDPDREHVEAETRNGDAT</sequence>
<dbReference type="GO" id="GO:0072686">
    <property type="term" value="C:mitotic spindle"/>
    <property type="evidence" value="ECO:0007669"/>
    <property type="project" value="InterPro"/>
</dbReference>
<feature type="region of interest" description="Disordered" evidence="17">
    <location>
        <begin position="60"/>
        <end position="119"/>
    </location>
</feature>
<evidence type="ECO:0000256" key="6">
    <source>
        <dbReference type="ARBA" id="ARBA00022454"/>
    </source>
</evidence>
<feature type="compositionally biased region" description="Basic and acidic residues" evidence="17">
    <location>
        <begin position="82"/>
        <end position="94"/>
    </location>
</feature>
<keyword evidence="13" id="KW-0539">Nucleus</keyword>